<dbReference type="RefSeq" id="WP_096165095.1">
    <property type="nucleotide sequence ID" value="NZ_BAAAIQ010000011.1"/>
</dbReference>
<keyword evidence="2" id="KW-1185">Reference proteome</keyword>
<accession>A0A2A3YNH3</accession>
<proteinExistence type="predicted"/>
<protein>
    <submittedName>
        <fullName evidence="1">Uncharacterized protein</fullName>
    </submittedName>
</protein>
<comment type="caution">
    <text evidence="1">The sequence shown here is derived from an EMBL/GenBank/DDBJ whole genome shotgun (WGS) entry which is preliminary data.</text>
</comment>
<organism evidence="1 2">
    <name type="scientific">Brachybacterium alimentarium</name>
    <dbReference type="NCBI Taxonomy" id="47845"/>
    <lineage>
        <taxon>Bacteria</taxon>
        <taxon>Bacillati</taxon>
        <taxon>Actinomycetota</taxon>
        <taxon>Actinomycetes</taxon>
        <taxon>Micrococcales</taxon>
        <taxon>Dermabacteraceae</taxon>
        <taxon>Brachybacterium</taxon>
    </lineage>
</organism>
<dbReference type="AlphaFoldDB" id="A0A2A3YNH3"/>
<name>A0A2A3YNH3_9MICO</name>
<dbReference type="EMBL" id="NRGR01000004">
    <property type="protein sequence ID" value="PCC40841.1"/>
    <property type="molecule type" value="Genomic_DNA"/>
</dbReference>
<reference evidence="1 2" key="1">
    <citation type="journal article" date="2017" name="Elife">
        <title>Extensive horizontal gene transfer in cheese-associated bacteria.</title>
        <authorList>
            <person name="Bonham K.S."/>
            <person name="Wolfe B.E."/>
            <person name="Dutton R.J."/>
        </authorList>
    </citation>
    <scope>NUCLEOTIDE SEQUENCE [LARGE SCALE GENOMIC DNA]</scope>
    <source>
        <strain evidence="1 2">341_9</strain>
    </source>
</reference>
<dbReference type="Proteomes" id="UP000218598">
    <property type="component" value="Unassembled WGS sequence"/>
</dbReference>
<evidence type="ECO:0000313" key="1">
    <source>
        <dbReference type="EMBL" id="PCC40841.1"/>
    </source>
</evidence>
<dbReference type="OrthoDB" id="9878324at2"/>
<gene>
    <name evidence="1" type="ORF">CIK66_00925</name>
</gene>
<evidence type="ECO:0000313" key="2">
    <source>
        <dbReference type="Proteomes" id="UP000218598"/>
    </source>
</evidence>
<dbReference type="GeneID" id="95327518"/>
<sequence>MNMKDWLRDLESEIDRRVTAAIRRGTLTSSDETMECRVAPNGEQVYFSIRGMLEDGDGSQDPGWMEPA</sequence>